<dbReference type="GO" id="GO:0006355">
    <property type="term" value="P:regulation of DNA-templated transcription"/>
    <property type="evidence" value="ECO:0007669"/>
    <property type="project" value="InterPro"/>
</dbReference>
<dbReference type="FunFam" id="3.40.50.300:FF:000006">
    <property type="entry name" value="DNA-binding transcriptional regulator NtrC"/>
    <property type="match status" value="1"/>
</dbReference>
<dbReference type="PROSITE" id="PS50045">
    <property type="entry name" value="SIGMA54_INTERACT_4"/>
    <property type="match status" value="1"/>
</dbReference>
<evidence type="ECO:0000259" key="7">
    <source>
        <dbReference type="PROSITE" id="PS50112"/>
    </source>
</evidence>
<dbReference type="PROSITE" id="PS50112">
    <property type="entry name" value="PAS"/>
    <property type="match status" value="1"/>
</dbReference>
<keyword evidence="3" id="KW-0805">Transcription regulation</keyword>
<dbReference type="PROSITE" id="PS00676">
    <property type="entry name" value="SIGMA54_INTERACT_2"/>
    <property type="match status" value="1"/>
</dbReference>
<evidence type="ECO:0000313" key="9">
    <source>
        <dbReference type="Proteomes" id="UP000441354"/>
    </source>
</evidence>
<comment type="caution">
    <text evidence="8">The sequence shown here is derived from an EMBL/GenBank/DDBJ whole genome shotgun (WGS) entry which is preliminary data.</text>
</comment>
<dbReference type="InterPro" id="IPR027417">
    <property type="entry name" value="P-loop_NTPase"/>
</dbReference>
<dbReference type="NCBIfam" id="TIGR00229">
    <property type="entry name" value="sensory_box"/>
    <property type="match status" value="1"/>
</dbReference>
<dbReference type="Pfam" id="PF25601">
    <property type="entry name" value="AAA_lid_14"/>
    <property type="match status" value="1"/>
</dbReference>
<reference evidence="8 9" key="1">
    <citation type="journal article" date="2014" name="Arch. Microbiol.">
        <title>Bacillus mesophilum sp. nov., strain IITR-54T, a novel 4-chlorobiphenyl dechlorinating bacterium.</title>
        <authorList>
            <person name="Manickam N."/>
            <person name="Singh N.K."/>
            <person name="Bajaj A."/>
            <person name="Kumar R.M."/>
            <person name="Kaur G."/>
            <person name="Kaur N."/>
            <person name="Bala M."/>
            <person name="Kumar A."/>
            <person name="Mayilraj S."/>
        </authorList>
    </citation>
    <scope>NUCLEOTIDE SEQUENCE [LARGE SCALE GENOMIC DNA]</scope>
    <source>
        <strain evidence="8 9">IITR-54</strain>
    </source>
</reference>
<dbReference type="AlphaFoldDB" id="A0A7V7UYC4"/>
<dbReference type="GO" id="GO:0043565">
    <property type="term" value="F:sequence-specific DNA binding"/>
    <property type="evidence" value="ECO:0007669"/>
    <property type="project" value="InterPro"/>
</dbReference>
<dbReference type="Proteomes" id="UP000441354">
    <property type="component" value="Unassembled WGS sequence"/>
</dbReference>
<evidence type="ECO:0000313" key="8">
    <source>
        <dbReference type="EMBL" id="KAB2333557.1"/>
    </source>
</evidence>
<dbReference type="PROSITE" id="PS00675">
    <property type="entry name" value="SIGMA54_INTERACT_1"/>
    <property type="match status" value="1"/>
</dbReference>
<dbReference type="PRINTS" id="PR01590">
    <property type="entry name" value="HTHFIS"/>
</dbReference>
<dbReference type="GO" id="GO:0005524">
    <property type="term" value="F:ATP binding"/>
    <property type="evidence" value="ECO:0007669"/>
    <property type="project" value="UniProtKB-KW"/>
</dbReference>
<keyword evidence="9" id="KW-1185">Reference proteome</keyword>
<dbReference type="SUPFAM" id="SSF52540">
    <property type="entry name" value="P-loop containing nucleoside triphosphate hydrolases"/>
    <property type="match status" value="1"/>
</dbReference>
<dbReference type="SMART" id="SM00382">
    <property type="entry name" value="AAA"/>
    <property type="match status" value="1"/>
</dbReference>
<proteinExistence type="predicted"/>
<evidence type="ECO:0000256" key="4">
    <source>
        <dbReference type="ARBA" id="ARBA00023125"/>
    </source>
</evidence>
<dbReference type="CDD" id="cd00009">
    <property type="entry name" value="AAA"/>
    <property type="match status" value="1"/>
</dbReference>
<dbReference type="Gene3D" id="1.10.8.60">
    <property type="match status" value="1"/>
</dbReference>
<dbReference type="EMBL" id="WBOT01000002">
    <property type="protein sequence ID" value="KAB2333557.1"/>
    <property type="molecule type" value="Genomic_DNA"/>
</dbReference>
<keyword evidence="5" id="KW-0804">Transcription</keyword>
<dbReference type="Gene3D" id="3.40.50.300">
    <property type="entry name" value="P-loop containing nucleotide triphosphate hydrolases"/>
    <property type="match status" value="1"/>
</dbReference>
<dbReference type="Pfam" id="PF00158">
    <property type="entry name" value="Sigma54_activat"/>
    <property type="match status" value="1"/>
</dbReference>
<name>A0A7V7UYC4_9BACI</name>
<keyword evidence="2" id="KW-0067">ATP-binding</keyword>
<dbReference type="InterPro" id="IPR003593">
    <property type="entry name" value="AAA+_ATPase"/>
</dbReference>
<dbReference type="InterPro" id="IPR002197">
    <property type="entry name" value="HTH_Fis"/>
</dbReference>
<organism evidence="8 9">
    <name type="scientific">Bacillus mesophilum</name>
    <dbReference type="NCBI Taxonomy" id="1071718"/>
    <lineage>
        <taxon>Bacteria</taxon>
        <taxon>Bacillati</taxon>
        <taxon>Bacillota</taxon>
        <taxon>Bacilli</taxon>
        <taxon>Bacillales</taxon>
        <taxon>Bacillaceae</taxon>
        <taxon>Bacillus</taxon>
    </lineage>
</organism>
<dbReference type="InterPro" id="IPR013656">
    <property type="entry name" value="PAS_4"/>
</dbReference>
<evidence type="ECO:0000256" key="2">
    <source>
        <dbReference type="ARBA" id="ARBA00022840"/>
    </source>
</evidence>
<dbReference type="SUPFAM" id="SSF55785">
    <property type="entry name" value="PYP-like sensor domain (PAS domain)"/>
    <property type="match status" value="1"/>
</dbReference>
<dbReference type="Gene3D" id="1.10.10.60">
    <property type="entry name" value="Homeodomain-like"/>
    <property type="match status" value="1"/>
</dbReference>
<evidence type="ECO:0000256" key="5">
    <source>
        <dbReference type="ARBA" id="ARBA00023163"/>
    </source>
</evidence>
<dbReference type="Pfam" id="PF08448">
    <property type="entry name" value="PAS_4"/>
    <property type="match status" value="1"/>
</dbReference>
<dbReference type="Gene3D" id="3.30.450.20">
    <property type="entry name" value="PAS domain"/>
    <property type="match status" value="1"/>
</dbReference>
<dbReference type="SUPFAM" id="SSF46689">
    <property type="entry name" value="Homeodomain-like"/>
    <property type="match status" value="1"/>
</dbReference>
<accession>A0A7V7UYC4</accession>
<gene>
    <name evidence="8" type="ORF">F7732_05535</name>
</gene>
<evidence type="ECO:0000256" key="1">
    <source>
        <dbReference type="ARBA" id="ARBA00022741"/>
    </source>
</evidence>
<keyword evidence="1" id="KW-0547">Nucleotide-binding</keyword>
<dbReference type="InterPro" id="IPR000014">
    <property type="entry name" value="PAS"/>
</dbReference>
<dbReference type="InterPro" id="IPR002078">
    <property type="entry name" value="Sigma_54_int"/>
</dbReference>
<dbReference type="PANTHER" id="PTHR32071">
    <property type="entry name" value="TRANSCRIPTIONAL REGULATORY PROTEIN"/>
    <property type="match status" value="1"/>
</dbReference>
<dbReference type="InterPro" id="IPR035965">
    <property type="entry name" value="PAS-like_dom_sf"/>
</dbReference>
<dbReference type="InterPro" id="IPR025662">
    <property type="entry name" value="Sigma_54_int_dom_ATP-bd_1"/>
</dbReference>
<evidence type="ECO:0000259" key="6">
    <source>
        <dbReference type="PROSITE" id="PS50045"/>
    </source>
</evidence>
<evidence type="ECO:0000256" key="3">
    <source>
        <dbReference type="ARBA" id="ARBA00023015"/>
    </source>
</evidence>
<keyword evidence="4" id="KW-0238">DNA-binding</keyword>
<dbReference type="Pfam" id="PF02954">
    <property type="entry name" value="HTH_8"/>
    <property type="match status" value="1"/>
</dbReference>
<dbReference type="InterPro" id="IPR025943">
    <property type="entry name" value="Sigma_54_int_dom_ATP-bd_2"/>
</dbReference>
<sequence length="469" mass="53065">MCMNQQISREVLDAILKGIDEAIHVVDLTGTTIYYNDVASNHDGLKANEVVGKQLLHAFPSLNSQSSTLLRVIHTSKPILNETQVYVNIHGKKIETVNSTYPLYVEGELVGAVEIAKDYTRLKAISEKLLHLQSLMFTPQQKRKKATKHIYTFDSLITLNKELMEIKKHAKKLASSPSPILVFGESGTGKELFVQAIHEASTVTKGPFITQNCAAIPEALLESILFGTSKGSYTGALDRPGLFELADEGTLFLDEIHAMPPELQAKLLRILEDGELRRVGSVRSKTVNIRVIAAMNIHPNEAIEKKLLRADLFYRLNVLTFELPPLRKRKEDILYLSNYFIGQYNHLLGKHVQGLSKQVEYIFLDHSWPGNVRELKHTLEYMMNLCEEQMLTETHLPVMLKHKKADSAISSLPLREQMMKFEQELIQQAIENTEGNIKKAAQFLQIPRQTLQYKIQKYNITAAENSANH</sequence>
<dbReference type="InterPro" id="IPR025944">
    <property type="entry name" value="Sigma_54_int_dom_CS"/>
</dbReference>
<feature type="domain" description="PAS" evidence="7">
    <location>
        <begin position="8"/>
        <end position="56"/>
    </location>
</feature>
<feature type="domain" description="Sigma-54 factor interaction" evidence="6">
    <location>
        <begin position="156"/>
        <end position="384"/>
    </location>
</feature>
<protein>
    <submittedName>
        <fullName evidence="8">AAA domain-containing protein</fullName>
    </submittedName>
</protein>
<dbReference type="PROSITE" id="PS00688">
    <property type="entry name" value="SIGMA54_INTERACT_3"/>
    <property type="match status" value="1"/>
</dbReference>
<dbReference type="OrthoDB" id="9771372at2"/>
<dbReference type="PANTHER" id="PTHR32071:SF74">
    <property type="entry name" value="TRANSCRIPTIONAL ACTIVATOR ROCR"/>
    <property type="match status" value="1"/>
</dbReference>
<dbReference type="InterPro" id="IPR009057">
    <property type="entry name" value="Homeodomain-like_sf"/>
</dbReference>
<dbReference type="InterPro" id="IPR058031">
    <property type="entry name" value="AAA_lid_NorR"/>
</dbReference>